<feature type="active site" evidence="16">
    <location>
        <position position="155"/>
    </location>
</feature>
<dbReference type="Proteomes" id="UP000886884">
    <property type="component" value="Unassembled WGS sequence"/>
</dbReference>
<evidence type="ECO:0000256" key="3">
    <source>
        <dbReference type="ARBA" id="ARBA00004496"/>
    </source>
</evidence>
<dbReference type="Pfam" id="PF02873">
    <property type="entry name" value="MurB_C"/>
    <property type="match status" value="1"/>
</dbReference>
<dbReference type="NCBIfam" id="NF010480">
    <property type="entry name" value="PRK13905.1"/>
    <property type="match status" value="1"/>
</dbReference>
<comment type="cofactor">
    <cofactor evidence="1 16">
        <name>FAD</name>
        <dbReference type="ChEBI" id="CHEBI:57692"/>
    </cofactor>
</comment>
<dbReference type="GO" id="GO:0051301">
    <property type="term" value="P:cell division"/>
    <property type="evidence" value="ECO:0007669"/>
    <property type="project" value="UniProtKB-KW"/>
</dbReference>
<evidence type="ECO:0000256" key="10">
    <source>
        <dbReference type="ARBA" id="ARBA00022960"/>
    </source>
</evidence>
<dbReference type="GO" id="GO:0009252">
    <property type="term" value="P:peptidoglycan biosynthetic process"/>
    <property type="evidence" value="ECO:0007669"/>
    <property type="project" value="UniProtKB-UniRule"/>
</dbReference>
<dbReference type="Gene3D" id="3.30.43.10">
    <property type="entry name" value="Uridine Diphospho-n-acetylenolpyruvylglucosamine Reductase, domain 2"/>
    <property type="match status" value="1"/>
</dbReference>
<dbReference type="SUPFAM" id="SSF56194">
    <property type="entry name" value="Uridine diphospho-N-Acetylenolpyruvylglucosamine reductase, MurB, C-terminal domain"/>
    <property type="match status" value="1"/>
</dbReference>
<comment type="subcellular location">
    <subcellularLocation>
        <location evidence="3 16">Cytoplasm</location>
    </subcellularLocation>
</comment>
<proteinExistence type="inferred from homology"/>
<evidence type="ECO:0000256" key="9">
    <source>
        <dbReference type="ARBA" id="ARBA00022857"/>
    </source>
</evidence>
<dbReference type="EC" id="1.3.1.98" evidence="16"/>
<dbReference type="GO" id="GO:0071949">
    <property type="term" value="F:FAD binding"/>
    <property type="evidence" value="ECO:0007669"/>
    <property type="project" value="InterPro"/>
</dbReference>
<dbReference type="NCBIfam" id="TIGR00179">
    <property type="entry name" value="murB"/>
    <property type="match status" value="1"/>
</dbReference>
<dbReference type="InterPro" id="IPR036318">
    <property type="entry name" value="FAD-bd_PCMH-like_sf"/>
</dbReference>
<dbReference type="EMBL" id="DVOT01000257">
    <property type="protein sequence ID" value="HIV29167.1"/>
    <property type="molecule type" value="Genomic_DNA"/>
</dbReference>
<evidence type="ECO:0000256" key="11">
    <source>
        <dbReference type="ARBA" id="ARBA00022984"/>
    </source>
</evidence>
<accession>A0A9D1PA95</accession>
<reference evidence="18" key="1">
    <citation type="submission" date="2020-10" db="EMBL/GenBank/DDBJ databases">
        <authorList>
            <person name="Gilroy R."/>
        </authorList>
    </citation>
    <scope>NUCLEOTIDE SEQUENCE</scope>
    <source>
        <strain evidence="18">CHK183-6373</strain>
    </source>
</reference>
<evidence type="ECO:0000313" key="18">
    <source>
        <dbReference type="EMBL" id="HIV29167.1"/>
    </source>
</evidence>
<dbReference type="SUPFAM" id="SSF56176">
    <property type="entry name" value="FAD-binding/transporter-associated domain-like"/>
    <property type="match status" value="1"/>
</dbReference>
<dbReference type="GO" id="GO:0008360">
    <property type="term" value="P:regulation of cell shape"/>
    <property type="evidence" value="ECO:0007669"/>
    <property type="project" value="UniProtKB-KW"/>
</dbReference>
<dbReference type="Gene3D" id="3.30.465.10">
    <property type="match status" value="1"/>
</dbReference>
<evidence type="ECO:0000256" key="2">
    <source>
        <dbReference type="ARBA" id="ARBA00003921"/>
    </source>
</evidence>
<dbReference type="GO" id="GO:0005829">
    <property type="term" value="C:cytosol"/>
    <property type="evidence" value="ECO:0007669"/>
    <property type="project" value="TreeGrafter"/>
</dbReference>
<evidence type="ECO:0000256" key="4">
    <source>
        <dbReference type="ARBA" id="ARBA00004752"/>
    </source>
</evidence>
<evidence type="ECO:0000256" key="5">
    <source>
        <dbReference type="ARBA" id="ARBA00022490"/>
    </source>
</evidence>
<comment type="similarity">
    <text evidence="16">Belongs to the MurB family.</text>
</comment>
<dbReference type="InterPro" id="IPR016166">
    <property type="entry name" value="FAD-bd_PCMH"/>
</dbReference>
<keyword evidence="7 16" id="KW-0285">Flavoprotein</keyword>
<dbReference type="PANTHER" id="PTHR21071">
    <property type="entry name" value="UDP-N-ACETYLENOLPYRUVOYLGLUCOSAMINE REDUCTASE"/>
    <property type="match status" value="1"/>
</dbReference>
<dbReference type="HAMAP" id="MF_00037">
    <property type="entry name" value="MurB"/>
    <property type="match status" value="1"/>
</dbReference>
<dbReference type="Pfam" id="PF01565">
    <property type="entry name" value="FAD_binding_4"/>
    <property type="match status" value="1"/>
</dbReference>
<feature type="active site" description="Proton donor" evidence="16">
    <location>
        <position position="205"/>
    </location>
</feature>
<dbReference type="Gene3D" id="3.90.78.10">
    <property type="entry name" value="UDP-N-acetylenolpyruvoylglucosamine reductase, C-terminal domain"/>
    <property type="match status" value="1"/>
</dbReference>
<dbReference type="AlphaFoldDB" id="A0A9D1PA95"/>
<evidence type="ECO:0000256" key="1">
    <source>
        <dbReference type="ARBA" id="ARBA00001974"/>
    </source>
</evidence>
<comment type="pathway">
    <text evidence="4 16">Cell wall biogenesis; peptidoglycan biosynthesis.</text>
</comment>
<dbReference type="InterPro" id="IPR006094">
    <property type="entry name" value="Oxid_FAD_bind_N"/>
</dbReference>
<keyword evidence="10 16" id="KW-0133">Cell shape</keyword>
<dbReference type="InterPro" id="IPR003170">
    <property type="entry name" value="MurB"/>
</dbReference>
<feature type="active site" evidence="16">
    <location>
        <position position="275"/>
    </location>
</feature>
<dbReference type="InterPro" id="IPR036635">
    <property type="entry name" value="MurB_C_sf"/>
</dbReference>
<evidence type="ECO:0000256" key="13">
    <source>
        <dbReference type="ARBA" id="ARBA00023306"/>
    </source>
</evidence>
<name>A0A9D1PA95_9FIRM</name>
<comment type="caution">
    <text evidence="18">The sequence shown here is derived from an EMBL/GenBank/DDBJ whole genome shotgun (WGS) entry which is preliminary data.</text>
</comment>
<evidence type="ECO:0000256" key="16">
    <source>
        <dbReference type="HAMAP-Rule" id="MF_00037"/>
    </source>
</evidence>
<feature type="domain" description="FAD-binding PCMH-type" evidence="17">
    <location>
        <begin position="16"/>
        <end position="176"/>
    </location>
</feature>
<gene>
    <name evidence="16 18" type="primary">murB</name>
    <name evidence="18" type="ORF">IAA64_14490</name>
</gene>
<dbReference type="PROSITE" id="PS51387">
    <property type="entry name" value="FAD_PCMH"/>
    <property type="match status" value="1"/>
</dbReference>
<dbReference type="InterPro" id="IPR016167">
    <property type="entry name" value="FAD-bd_PCMH_sub1"/>
</dbReference>
<evidence type="ECO:0000256" key="6">
    <source>
        <dbReference type="ARBA" id="ARBA00022618"/>
    </source>
</evidence>
<keyword evidence="5 16" id="KW-0963">Cytoplasm</keyword>
<dbReference type="InterPro" id="IPR016169">
    <property type="entry name" value="FAD-bd_PCMH_sub2"/>
</dbReference>
<dbReference type="GO" id="GO:0008762">
    <property type="term" value="F:UDP-N-acetylmuramate dehydrogenase activity"/>
    <property type="evidence" value="ECO:0007669"/>
    <property type="project" value="UniProtKB-UniRule"/>
</dbReference>
<dbReference type="PANTHER" id="PTHR21071:SF4">
    <property type="entry name" value="UDP-N-ACETYLENOLPYRUVOYLGLUCOSAMINE REDUCTASE"/>
    <property type="match status" value="1"/>
</dbReference>
<keyword evidence="9 16" id="KW-0521">NADP</keyword>
<protein>
    <recommendedName>
        <fullName evidence="16">UDP-N-acetylenolpyruvoylglucosamine reductase</fullName>
        <ecNumber evidence="16">1.3.1.98</ecNumber>
    </recommendedName>
    <alternativeName>
        <fullName evidence="16">UDP-N-acetylmuramate dehydrogenase</fullName>
    </alternativeName>
</protein>
<comment type="function">
    <text evidence="2 16">Cell wall formation.</text>
</comment>
<evidence type="ECO:0000256" key="14">
    <source>
        <dbReference type="ARBA" id="ARBA00023316"/>
    </source>
</evidence>
<evidence type="ECO:0000256" key="12">
    <source>
        <dbReference type="ARBA" id="ARBA00023002"/>
    </source>
</evidence>
<keyword evidence="8 16" id="KW-0274">FAD</keyword>
<keyword evidence="6 16" id="KW-0132">Cell division</keyword>
<evidence type="ECO:0000256" key="8">
    <source>
        <dbReference type="ARBA" id="ARBA00022827"/>
    </source>
</evidence>
<keyword evidence="12 16" id="KW-0560">Oxidoreductase</keyword>
<dbReference type="GO" id="GO:0071555">
    <property type="term" value="P:cell wall organization"/>
    <property type="evidence" value="ECO:0007669"/>
    <property type="project" value="UniProtKB-KW"/>
</dbReference>
<keyword evidence="11 16" id="KW-0573">Peptidoglycan synthesis</keyword>
<keyword evidence="13 16" id="KW-0131">Cell cycle</keyword>
<comment type="catalytic activity">
    <reaction evidence="15 16">
        <text>UDP-N-acetyl-alpha-D-muramate + NADP(+) = UDP-N-acetyl-3-O-(1-carboxyvinyl)-alpha-D-glucosamine + NADPH + H(+)</text>
        <dbReference type="Rhea" id="RHEA:12248"/>
        <dbReference type="ChEBI" id="CHEBI:15378"/>
        <dbReference type="ChEBI" id="CHEBI:57783"/>
        <dbReference type="ChEBI" id="CHEBI:58349"/>
        <dbReference type="ChEBI" id="CHEBI:68483"/>
        <dbReference type="ChEBI" id="CHEBI:70757"/>
        <dbReference type="EC" id="1.3.1.98"/>
    </reaction>
</comment>
<sequence>MRLWMNEPLRAHTTFQIGGPAEELAAPESEEELLALLARAPALVLGAGSNLLVRDAGVAGLTVLLGKDFARIEIEGETIFAQAGARLSHLAQQAMRAGLAGLEFAAGIPGSVGGAVAMNAGAYGGQISDVLEEARVAMDGKIAVFPREAMEFGYRTSLPLAQKLVVAGARFRLHRDDPAAIAARMADFAQRRREKQPLSLPSAGSVFKRPEGHFAGALIEGAGLKGLRVGGAQVSEKHAGFIVNTGGATAADVLALVETIRARVREKYGVELELEIRVV</sequence>
<evidence type="ECO:0000259" key="17">
    <source>
        <dbReference type="PROSITE" id="PS51387"/>
    </source>
</evidence>
<keyword evidence="14 16" id="KW-0961">Cell wall biogenesis/degradation</keyword>
<organism evidence="18 19">
    <name type="scientific">Candidatus Ornithocaccomicrobium faecavium</name>
    <dbReference type="NCBI Taxonomy" id="2840890"/>
    <lineage>
        <taxon>Bacteria</taxon>
        <taxon>Bacillati</taxon>
        <taxon>Bacillota</taxon>
        <taxon>Clostridia</taxon>
        <taxon>Candidatus Ornithocaccomicrobium</taxon>
    </lineage>
</organism>
<reference evidence="18" key="2">
    <citation type="journal article" date="2021" name="PeerJ">
        <title>Extensive microbial diversity within the chicken gut microbiome revealed by metagenomics and culture.</title>
        <authorList>
            <person name="Gilroy R."/>
            <person name="Ravi A."/>
            <person name="Getino M."/>
            <person name="Pursley I."/>
            <person name="Horton D.L."/>
            <person name="Alikhan N.F."/>
            <person name="Baker D."/>
            <person name="Gharbi K."/>
            <person name="Hall N."/>
            <person name="Watson M."/>
            <person name="Adriaenssens E.M."/>
            <person name="Foster-Nyarko E."/>
            <person name="Jarju S."/>
            <person name="Secka A."/>
            <person name="Antonio M."/>
            <person name="Oren A."/>
            <person name="Chaudhuri R.R."/>
            <person name="La Ragione R."/>
            <person name="Hildebrand F."/>
            <person name="Pallen M.J."/>
        </authorList>
    </citation>
    <scope>NUCLEOTIDE SEQUENCE</scope>
    <source>
        <strain evidence="18">CHK183-6373</strain>
    </source>
</reference>
<evidence type="ECO:0000256" key="7">
    <source>
        <dbReference type="ARBA" id="ARBA00022630"/>
    </source>
</evidence>
<evidence type="ECO:0000256" key="15">
    <source>
        <dbReference type="ARBA" id="ARBA00048914"/>
    </source>
</evidence>
<dbReference type="InterPro" id="IPR011601">
    <property type="entry name" value="MurB_C"/>
</dbReference>
<evidence type="ECO:0000313" key="19">
    <source>
        <dbReference type="Proteomes" id="UP000886884"/>
    </source>
</evidence>